<reference evidence="1 2" key="1">
    <citation type="submission" date="2019-07" db="EMBL/GenBank/DDBJ databases">
        <authorList>
            <person name="Huq M.A."/>
        </authorList>
    </citation>
    <scope>NUCLEOTIDE SEQUENCE [LARGE SCALE GENOMIC DNA]</scope>
    <source>
        <strain evidence="1 2">MAH-19</strain>
    </source>
</reference>
<proteinExistence type="predicted"/>
<dbReference type="Proteomes" id="UP000318733">
    <property type="component" value="Unassembled WGS sequence"/>
</dbReference>
<sequence>MTTSWNETRQIEAHIMGTANTGDALLFEAKLMLDNDLADKVTWQQKTYETIQQFGRRQLKKEIEQVHQQLFTQHEHTGFAQKIRRLFSKQ</sequence>
<gene>
    <name evidence="1" type="ORF">FO440_19750</name>
</gene>
<dbReference type="RefSeq" id="WP_144250021.1">
    <property type="nucleotide sequence ID" value="NZ_VLPK01000004.1"/>
</dbReference>
<evidence type="ECO:0000313" key="1">
    <source>
        <dbReference type="EMBL" id="TSJ38740.1"/>
    </source>
</evidence>
<organism evidence="1 2">
    <name type="scientific">Mucilaginibacter corticis</name>
    <dbReference type="NCBI Taxonomy" id="2597670"/>
    <lineage>
        <taxon>Bacteria</taxon>
        <taxon>Pseudomonadati</taxon>
        <taxon>Bacteroidota</taxon>
        <taxon>Sphingobacteriia</taxon>
        <taxon>Sphingobacteriales</taxon>
        <taxon>Sphingobacteriaceae</taxon>
        <taxon>Mucilaginibacter</taxon>
    </lineage>
</organism>
<evidence type="ECO:0000313" key="2">
    <source>
        <dbReference type="Proteomes" id="UP000318733"/>
    </source>
</evidence>
<name>A0A556MFU9_9SPHI</name>
<keyword evidence="2" id="KW-1185">Reference proteome</keyword>
<dbReference type="EMBL" id="VLPK01000004">
    <property type="protein sequence ID" value="TSJ38740.1"/>
    <property type="molecule type" value="Genomic_DNA"/>
</dbReference>
<dbReference type="AlphaFoldDB" id="A0A556MFU9"/>
<accession>A0A556MFU9</accession>
<protein>
    <submittedName>
        <fullName evidence="1">Uncharacterized protein</fullName>
    </submittedName>
</protein>
<dbReference type="OrthoDB" id="1444051at2"/>
<comment type="caution">
    <text evidence="1">The sequence shown here is derived from an EMBL/GenBank/DDBJ whole genome shotgun (WGS) entry which is preliminary data.</text>
</comment>